<dbReference type="GO" id="GO:0005840">
    <property type="term" value="C:ribosome"/>
    <property type="evidence" value="ECO:0007669"/>
    <property type="project" value="UniProtKB-KW"/>
</dbReference>
<dbReference type="EMBL" id="BBVC01000021">
    <property type="protein sequence ID" value="GAO97962.1"/>
    <property type="molecule type" value="Genomic_DNA"/>
</dbReference>
<comment type="subunit">
    <text evidence="6">Part of the 50S ribosomal subunit. Contacts protein L29, and trigger factor when it is bound to the ribosome.</text>
</comment>
<evidence type="ECO:0000313" key="7">
    <source>
        <dbReference type="EMBL" id="GAO97962.1"/>
    </source>
</evidence>
<dbReference type="Gene3D" id="3.30.70.330">
    <property type="match status" value="1"/>
</dbReference>
<sequence>MNKKVEKKIEKRPVIGMERALTILRSPLVTEKSTTASQYGQYGFITELNATKTEIKSAVEQIFKVQVESVNTLVQKGKIKKFRGREGRRNDIKKAYVRLVKGHTLDVGAGV</sequence>
<dbReference type="SUPFAM" id="SSF54189">
    <property type="entry name" value="Ribosomal proteins S24e, L23 and L15e"/>
    <property type="match status" value="1"/>
</dbReference>
<dbReference type="Proteomes" id="UP000036771">
    <property type="component" value="Unassembled WGS sequence"/>
</dbReference>
<dbReference type="AlphaFoldDB" id="A0A0K8MBX3"/>
<evidence type="ECO:0000256" key="6">
    <source>
        <dbReference type="HAMAP-Rule" id="MF_01369"/>
    </source>
</evidence>
<dbReference type="PANTHER" id="PTHR11620">
    <property type="entry name" value="60S RIBOSOMAL PROTEIN L23A"/>
    <property type="match status" value="1"/>
</dbReference>
<evidence type="ECO:0000256" key="2">
    <source>
        <dbReference type="ARBA" id="ARBA00022730"/>
    </source>
</evidence>
<proteinExistence type="inferred from homology"/>
<evidence type="ECO:0000256" key="3">
    <source>
        <dbReference type="ARBA" id="ARBA00022884"/>
    </source>
</evidence>
<name>A0A0K8MBX3_9PROT</name>
<dbReference type="HAMAP" id="MF_01369_B">
    <property type="entry name" value="Ribosomal_uL23_B"/>
    <property type="match status" value="1"/>
</dbReference>
<dbReference type="NCBIfam" id="NF004363">
    <property type="entry name" value="PRK05738.2-4"/>
    <property type="match status" value="1"/>
</dbReference>
<keyword evidence="3 6" id="KW-0694">RNA-binding</keyword>
<dbReference type="FunFam" id="3.30.70.330:FF:000001">
    <property type="entry name" value="50S ribosomal protein L23"/>
    <property type="match status" value="1"/>
</dbReference>
<protein>
    <recommendedName>
        <fullName evidence="6">Large ribosomal subunit protein uL23</fullName>
    </recommendedName>
</protein>
<dbReference type="Pfam" id="PF00276">
    <property type="entry name" value="Ribosomal_L23"/>
    <property type="match status" value="1"/>
</dbReference>
<evidence type="ECO:0000256" key="4">
    <source>
        <dbReference type="ARBA" id="ARBA00022980"/>
    </source>
</evidence>
<dbReference type="GO" id="GO:0006412">
    <property type="term" value="P:translation"/>
    <property type="evidence" value="ECO:0007669"/>
    <property type="project" value="UniProtKB-UniRule"/>
</dbReference>
<dbReference type="GO" id="GO:0019843">
    <property type="term" value="F:rRNA binding"/>
    <property type="evidence" value="ECO:0007669"/>
    <property type="project" value="UniProtKB-UniRule"/>
</dbReference>
<keyword evidence="2 6" id="KW-0699">rRNA-binding</keyword>
<gene>
    <name evidence="6 7" type="primary">rplW</name>
    <name evidence="7" type="ORF">Cva_00605</name>
</gene>
<comment type="similarity">
    <text evidence="1 6">Belongs to the universal ribosomal protein uL23 family.</text>
</comment>
<reference evidence="7 8" key="1">
    <citation type="submission" date="2015-03" db="EMBL/GenBank/DDBJ databases">
        <title>Caedibacter varicaedens, whole genome shotgun sequence.</title>
        <authorList>
            <person name="Suzuki H."/>
            <person name="Dapper A.L."/>
            <person name="Gibson A.K."/>
            <person name="Jackson C."/>
            <person name="Lee H."/>
            <person name="Pejaver V.R."/>
            <person name="Doak T."/>
            <person name="Lynch M."/>
        </authorList>
    </citation>
    <scope>NUCLEOTIDE SEQUENCE [LARGE SCALE GENOMIC DNA]</scope>
</reference>
<dbReference type="STRING" id="1629334.Cva_00605"/>
<keyword evidence="8" id="KW-1185">Reference proteome</keyword>
<keyword evidence="4 6" id="KW-0689">Ribosomal protein</keyword>
<evidence type="ECO:0000256" key="1">
    <source>
        <dbReference type="ARBA" id="ARBA00006700"/>
    </source>
</evidence>
<keyword evidence="5 6" id="KW-0687">Ribonucleoprotein</keyword>
<organism evidence="7 8">
    <name type="scientific">Caedimonas varicaedens</name>
    <dbReference type="NCBI Taxonomy" id="1629334"/>
    <lineage>
        <taxon>Bacteria</taxon>
        <taxon>Pseudomonadati</taxon>
        <taxon>Pseudomonadota</taxon>
        <taxon>Alphaproteobacteria</taxon>
        <taxon>Holosporales</taxon>
        <taxon>Caedimonadaceae</taxon>
        <taxon>Caedimonas</taxon>
    </lineage>
</organism>
<dbReference type="OrthoDB" id="9793353at2"/>
<dbReference type="InterPro" id="IPR013025">
    <property type="entry name" value="Ribosomal_uL23-like"/>
</dbReference>
<dbReference type="InterPro" id="IPR012677">
    <property type="entry name" value="Nucleotide-bd_a/b_plait_sf"/>
</dbReference>
<dbReference type="GO" id="GO:1990904">
    <property type="term" value="C:ribonucleoprotein complex"/>
    <property type="evidence" value="ECO:0007669"/>
    <property type="project" value="UniProtKB-KW"/>
</dbReference>
<dbReference type="InterPro" id="IPR012678">
    <property type="entry name" value="Ribosomal_uL23/eL15/eS24_sf"/>
</dbReference>
<evidence type="ECO:0000313" key="8">
    <source>
        <dbReference type="Proteomes" id="UP000036771"/>
    </source>
</evidence>
<comment type="function">
    <text evidence="6">One of the early assembly proteins it binds 23S rRNA. One of the proteins that surrounds the polypeptide exit tunnel on the outside of the ribosome. Forms the main docking site for trigger factor binding to the ribosome.</text>
</comment>
<dbReference type="GO" id="GO:0003735">
    <property type="term" value="F:structural constituent of ribosome"/>
    <property type="evidence" value="ECO:0007669"/>
    <property type="project" value="InterPro"/>
</dbReference>
<evidence type="ECO:0000256" key="5">
    <source>
        <dbReference type="ARBA" id="ARBA00023274"/>
    </source>
</evidence>
<dbReference type="NCBIfam" id="NF004359">
    <property type="entry name" value="PRK05738.1-3"/>
    <property type="match status" value="1"/>
</dbReference>
<accession>A0A0K8MBX3</accession>
<comment type="caution">
    <text evidence="7">The sequence shown here is derived from an EMBL/GenBank/DDBJ whole genome shotgun (WGS) entry which is preliminary data.</text>
</comment>